<feature type="transmembrane region" description="Helical" evidence="2">
    <location>
        <begin position="251"/>
        <end position="270"/>
    </location>
</feature>
<feature type="signal peptide" evidence="3">
    <location>
        <begin position="1"/>
        <end position="29"/>
    </location>
</feature>
<organism evidence="4 5">
    <name type="scientific">Pseudo-nitzschia multistriata</name>
    <dbReference type="NCBI Taxonomy" id="183589"/>
    <lineage>
        <taxon>Eukaryota</taxon>
        <taxon>Sar</taxon>
        <taxon>Stramenopiles</taxon>
        <taxon>Ochrophyta</taxon>
        <taxon>Bacillariophyta</taxon>
        <taxon>Bacillariophyceae</taxon>
        <taxon>Bacillariophycidae</taxon>
        <taxon>Bacillariales</taxon>
        <taxon>Bacillariaceae</taxon>
        <taxon>Pseudo-nitzschia</taxon>
    </lineage>
</organism>
<keyword evidence="2" id="KW-0812">Transmembrane</keyword>
<accession>A0A448ZGG8</accession>
<dbReference type="AlphaFoldDB" id="A0A448ZGG8"/>
<keyword evidence="2" id="KW-1133">Transmembrane helix</keyword>
<evidence type="ECO:0000256" key="2">
    <source>
        <dbReference type="SAM" id="Phobius"/>
    </source>
</evidence>
<keyword evidence="2" id="KW-0472">Membrane</keyword>
<proteinExistence type="predicted"/>
<dbReference type="EMBL" id="CAACVS010000335">
    <property type="protein sequence ID" value="VEU41139.1"/>
    <property type="molecule type" value="Genomic_DNA"/>
</dbReference>
<dbReference type="OrthoDB" id="10538169at2759"/>
<evidence type="ECO:0000313" key="5">
    <source>
        <dbReference type="Proteomes" id="UP000291116"/>
    </source>
</evidence>
<keyword evidence="3" id="KW-0732">Signal</keyword>
<evidence type="ECO:0000256" key="1">
    <source>
        <dbReference type="SAM" id="MobiDB-lite"/>
    </source>
</evidence>
<feature type="transmembrane region" description="Helical" evidence="2">
    <location>
        <begin position="282"/>
        <end position="300"/>
    </location>
</feature>
<feature type="chain" id="PRO_5019300611" evidence="3">
    <location>
        <begin position="30"/>
        <end position="381"/>
    </location>
</feature>
<evidence type="ECO:0000256" key="3">
    <source>
        <dbReference type="SAM" id="SignalP"/>
    </source>
</evidence>
<reference evidence="4 5" key="1">
    <citation type="submission" date="2019-01" db="EMBL/GenBank/DDBJ databases">
        <authorList>
            <person name="Ferrante I. M."/>
        </authorList>
    </citation>
    <scope>NUCLEOTIDE SEQUENCE [LARGE SCALE GENOMIC DNA]</scope>
    <source>
        <strain evidence="4 5">B856</strain>
    </source>
</reference>
<protein>
    <submittedName>
        <fullName evidence="4">Uncharacterized protein</fullName>
    </submittedName>
</protein>
<gene>
    <name evidence="4" type="ORF">PSNMU_V1.4_AUG-EV-PASAV3_0081050</name>
</gene>
<evidence type="ECO:0000313" key="4">
    <source>
        <dbReference type="EMBL" id="VEU41139.1"/>
    </source>
</evidence>
<feature type="region of interest" description="Disordered" evidence="1">
    <location>
        <begin position="62"/>
        <end position="88"/>
    </location>
</feature>
<dbReference type="Proteomes" id="UP000291116">
    <property type="component" value="Unassembled WGS sequence"/>
</dbReference>
<name>A0A448ZGG8_9STRA</name>
<sequence length="381" mass="41964">MTNYNSKYACLHASCLLLLLIASSTVTFAESFLQCKNSISSVDHPTPVRHRAGMHIGSAISTRVQSSTDKAVSIPPGGGDKSVSSPEEERTKANEIMTYCAKITALSAVVDLLVDGSSLIAGIASGDWIFPLTTLWKVSFSYNVWRVSKLYKKKTKTVSDLYQLLEKFLVRMTGIWRRLAVMVSLLSLESVVTVWKDSIPNIRPALNALYAFVGIVSIKLSANETENLAIKRPEGQDDEASPQRIVRLGRVAVRAMSLGVSAFVLDSIMTPAIALRKPRGEAIVLLLDLTVSIPFAIVLWKLRRSYIGFIEDVANTPIGGSSSPTMKARVVKPETQIQLAIAQQNFWGRIKSFQQHQMFYKTLALIAQYKVIEKVPGVFAK</sequence>
<keyword evidence="5" id="KW-1185">Reference proteome</keyword>